<accession>A0ABY4D658</accession>
<dbReference type="InterPro" id="IPR005039">
    <property type="entry name" value="Ant_C"/>
</dbReference>
<dbReference type="Pfam" id="PF03374">
    <property type="entry name" value="ANT"/>
    <property type="match status" value="1"/>
</dbReference>
<evidence type="ECO:0000313" key="4">
    <source>
        <dbReference type="EMBL" id="UOG77657.1"/>
    </source>
</evidence>
<organism evidence="4 5">
    <name type="scientific">Hymenobacter tibetensis</name>
    <dbReference type="NCBI Taxonomy" id="497967"/>
    <lineage>
        <taxon>Bacteria</taxon>
        <taxon>Pseudomonadati</taxon>
        <taxon>Bacteroidota</taxon>
        <taxon>Cytophagia</taxon>
        <taxon>Cytophagales</taxon>
        <taxon>Hymenobacteraceae</taxon>
        <taxon>Hymenobacter</taxon>
    </lineage>
</organism>
<reference evidence="4 5" key="1">
    <citation type="submission" date="2022-03" db="EMBL/GenBank/DDBJ databases">
        <title>Hymenobactersp. isolated from the air.</title>
        <authorList>
            <person name="Won M."/>
            <person name="Kwon S.-W."/>
        </authorList>
    </citation>
    <scope>NUCLEOTIDE SEQUENCE [LARGE SCALE GENOMIC DNA]</scope>
    <source>
        <strain evidence="4 5">KACC 21982</strain>
        <plasmid evidence="4 5">unnamed5</plasmid>
    </source>
</reference>
<feature type="region of interest" description="Disordered" evidence="2">
    <location>
        <begin position="1"/>
        <end position="21"/>
    </location>
</feature>
<dbReference type="EMBL" id="CP094674">
    <property type="protein sequence ID" value="UOG77657.1"/>
    <property type="molecule type" value="Genomic_DNA"/>
</dbReference>
<name>A0ABY4D658_9BACT</name>
<keyword evidence="5" id="KW-1185">Reference proteome</keyword>
<gene>
    <name evidence="4" type="ORF">MTX78_24930</name>
</gene>
<proteinExistence type="predicted"/>
<keyword evidence="4" id="KW-0614">Plasmid</keyword>
<evidence type="ECO:0000256" key="1">
    <source>
        <dbReference type="SAM" id="Coils"/>
    </source>
</evidence>
<evidence type="ECO:0000259" key="3">
    <source>
        <dbReference type="Pfam" id="PF03374"/>
    </source>
</evidence>
<protein>
    <submittedName>
        <fullName evidence="4">Phage antirepressor KilAC domain-containing protein</fullName>
    </submittedName>
</protein>
<sequence length="287" mass="32925">MMDSQPATPQHQVIQLPNGHPTNSAKLQRYFTTILQAERTGELFPVLLDHVWPIGYARKDGAVKALRSKFTEGHDYQSYRRVEGREVGATTVEIFQLSISCAEYLVVRGNREVFELYRQARQAIQQMVNTHPLPTNYADALRQLAEKVENNEKLEQQLQQETRRAEAAFQESQRVMQLAEAAHQVIQQQAESVAIADFLTASNELLTLQQAANMLPNSRIGQNKLYKLLIERDVVIKKSGTPYAKYKDYFEVKYPKPHINEYGRTHCRPRLYVKAVKGMALLRRLLG</sequence>
<keyword evidence="1" id="KW-0175">Coiled coil</keyword>
<geneLocation type="plasmid" evidence="4 5">
    <name>unnamed5</name>
</geneLocation>
<feature type="domain" description="Antirepressor protein C-terminal" evidence="3">
    <location>
        <begin position="184"/>
        <end position="286"/>
    </location>
</feature>
<dbReference type="RefSeq" id="WP_243803521.1">
    <property type="nucleotide sequence ID" value="NZ_CP094674.1"/>
</dbReference>
<dbReference type="Proteomes" id="UP000831113">
    <property type="component" value="Plasmid unnamed5"/>
</dbReference>
<evidence type="ECO:0000313" key="5">
    <source>
        <dbReference type="Proteomes" id="UP000831113"/>
    </source>
</evidence>
<feature type="coiled-coil region" evidence="1">
    <location>
        <begin position="137"/>
        <end position="171"/>
    </location>
</feature>
<evidence type="ECO:0000256" key="2">
    <source>
        <dbReference type="SAM" id="MobiDB-lite"/>
    </source>
</evidence>